<keyword evidence="2" id="KW-1185">Reference proteome</keyword>
<dbReference type="AlphaFoldDB" id="A0A6M8UJP8"/>
<proteinExistence type="predicted"/>
<sequence length="159" mass="17746">MAARPGFLQAWHRFSEINISVSEVGKKIGGNVGANITLGEQDATQGFTNACAIRMSYTLNYSGDKVIRGPWKTVSGNDKNWYIYRVRDLLTYFYARYGKPDKTVKNPTVNDFKGLNGILVFSVNSWSDASGHATLWNGSSCSDHCYFPMSNEASIWLLK</sequence>
<protein>
    <recommendedName>
        <fullName evidence="3">Cytoplasmic protein</fullName>
    </recommendedName>
</protein>
<accession>A0A6M8UJP8</accession>
<dbReference type="Pfam" id="PF14113">
    <property type="entry name" value="Tae4"/>
    <property type="match status" value="1"/>
</dbReference>
<dbReference type="Proteomes" id="UP000505325">
    <property type="component" value="Chromosome"/>
</dbReference>
<reference evidence="1 2" key="1">
    <citation type="submission" date="2020-06" db="EMBL/GenBank/DDBJ databases">
        <title>Genome sequence of Paramixta manurensis strain PD-1.</title>
        <authorList>
            <person name="Lee C.W."/>
            <person name="Kim J."/>
        </authorList>
    </citation>
    <scope>NUCLEOTIDE SEQUENCE [LARGE SCALE GENOMIC DNA]</scope>
    <source>
        <strain evidence="1 2">PD-1</strain>
    </source>
</reference>
<dbReference type="KEGG" id="pmak:PMPD1_0711"/>
<evidence type="ECO:0008006" key="3">
    <source>
        <dbReference type="Google" id="ProtNLM"/>
    </source>
</evidence>
<organism evidence="1 2">
    <name type="scientific">Paramixta manurensis</name>
    <dbReference type="NCBI Taxonomy" id="2740817"/>
    <lineage>
        <taxon>Bacteria</taxon>
        <taxon>Pseudomonadati</taxon>
        <taxon>Pseudomonadota</taxon>
        <taxon>Gammaproteobacteria</taxon>
        <taxon>Enterobacterales</taxon>
        <taxon>Erwiniaceae</taxon>
        <taxon>Paramixta</taxon>
    </lineage>
</organism>
<gene>
    <name evidence="1" type="ORF">PMPD1_0711</name>
</gene>
<dbReference type="RefSeq" id="WP_173632750.1">
    <property type="nucleotide sequence ID" value="NZ_CP054212.1"/>
</dbReference>
<name>A0A6M8UJP8_9GAMM</name>
<evidence type="ECO:0000313" key="2">
    <source>
        <dbReference type="Proteomes" id="UP000505325"/>
    </source>
</evidence>
<dbReference type="Gene3D" id="3.90.1720.70">
    <property type="match status" value="1"/>
</dbReference>
<evidence type="ECO:0000313" key="1">
    <source>
        <dbReference type="EMBL" id="QKJ85683.1"/>
    </source>
</evidence>
<dbReference type="EMBL" id="CP054212">
    <property type="protein sequence ID" value="QKJ85683.1"/>
    <property type="molecule type" value="Genomic_DNA"/>
</dbReference>
<dbReference type="InterPro" id="IPR025562">
    <property type="entry name" value="Tae4"/>
</dbReference>